<name>A0ABP0NCR5_9DINO</name>
<organism evidence="2 3">
    <name type="scientific">Durusdinium trenchii</name>
    <dbReference type="NCBI Taxonomy" id="1381693"/>
    <lineage>
        <taxon>Eukaryota</taxon>
        <taxon>Sar</taxon>
        <taxon>Alveolata</taxon>
        <taxon>Dinophyceae</taxon>
        <taxon>Suessiales</taxon>
        <taxon>Symbiodiniaceae</taxon>
        <taxon>Durusdinium</taxon>
    </lineage>
</organism>
<proteinExistence type="predicted"/>
<comment type="caution">
    <text evidence="2">The sequence shown here is derived from an EMBL/GenBank/DDBJ whole genome shotgun (WGS) entry which is preliminary data.</text>
</comment>
<keyword evidence="3" id="KW-1185">Reference proteome</keyword>
<dbReference type="Proteomes" id="UP001642464">
    <property type="component" value="Unassembled WGS sequence"/>
</dbReference>
<accession>A0ABP0NCR5</accession>
<protein>
    <recommendedName>
        <fullName evidence="4">AGC-kinase C-terminal domain-containing protein</fullName>
    </recommendedName>
</protein>
<dbReference type="EMBL" id="CAXAMM010027792">
    <property type="protein sequence ID" value="CAK9061602.1"/>
    <property type="molecule type" value="Genomic_DNA"/>
</dbReference>
<feature type="non-terminal residue" evidence="2">
    <location>
        <position position="195"/>
    </location>
</feature>
<evidence type="ECO:0008006" key="4">
    <source>
        <dbReference type="Google" id="ProtNLM"/>
    </source>
</evidence>
<gene>
    <name evidence="2" type="ORF">SCF082_LOCUS32245</name>
</gene>
<evidence type="ECO:0000256" key="1">
    <source>
        <dbReference type="SAM" id="MobiDB-lite"/>
    </source>
</evidence>
<evidence type="ECO:0000313" key="2">
    <source>
        <dbReference type="EMBL" id="CAK9061602.1"/>
    </source>
</evidence>
<evidence type="ECO:0000313" key="3">
    <source>
        <dbReference type="Proteomes" id="UP001642464"/>
    </source>
</evidence>
<sequence>MPVPIILDNETNEVLVKKHMQTVLPSSSAATPIRLFQSSLAVPAPTGKPAAATGGDPVPKLQRLKPFEFQVGSDLERFMATGAKPVENVARPLRSDAASVRSVSTDPYEDYRSQPYEFFKDADPEDFLYPYARKGCFIQLHEGHDSDQVPTSPEPDKVQKTSPESAKVSKSDLEALEKKSDLFAIHKKEDEVGKE</sequence>
<reference evidence="2 3" key="1">
    <citation type="submission" date="2024-02" db="EMBL/GenBank/DDBJ databases">
        <authorList>
            <person name="Chen Y."/>
            <person name="Shah S."/>
            <person name="Dougan E. K."/>
            <person name="Thang M."/>
            <person name="Chan C."/>
        </authorList>
    </citation>
    <scope>NUCLEOTIDE SEQUENCE [LARGE SCALE GENOMIC DNA]</scope>
</reference>
<feature type="region of interest" description="Disordered" evidence="1">
    <location>
        <begin position="143"/>
        <end position="173"/>
    </location>
</feature>